<comment type="caution">
    <text evidence="2">The sequence shown here is derived from an EMBL/GenBank/DDBJ whole genome shotgun (WGS) entry which is preliminary data.</text>
</comment>
<dbReference type="Proteomes" id="UP001215598">
    <property type="component" value="Unassembled WGS sequence"/>
</dbReference>
<name>A0AAD7N318_9AGAR</name>
<dbReference type="EMBL" id="JARKIB010000088">
    <property type="protein sequence ID" value="KAJ7744201.1"/>
    <property type="molecule type" value="Genomic_DNA"/>
</dbReference>
<evidence type="ECO:0000313" key="2">
    <source>
        <dbReference type="EMBL" id="KAJ7744201.1"/>
    </source>
</evidence>
<proteinExistence type="predicted"/>
<accession>A0AAD7N318</accession>
<evidence type="ECO:0000256" key="1">
    <source>
        <dbReference type="SAM" id="MobiDB-lite"/>
    </source>
</evidence>
<feature type="region of interest" description="Disordered" evidence="1">
    <location>
        <begin position="14"/>
        <end position="34"/>
    </location>
</feature>
<organism evidence="2 3">
    <name type="scientific">Mycena metata</name>
    <dbReference type="NCBI Taxonomy" id="1033252"/>
    <lineage>
        <taxon>Eukaryota</taxon>
        <taxon>Fungi</taxon>
        <taxon>Dikarya</taxon>
        <taxon>Basidiomycota</taxon>
        <taxon>Agaricomycotina</taxon>
        <taxon>Agaricomycetes</taxon>
        <taxon>Agaricomycetidae</taxon>
        <taxon>Agaricales</taxon>
        <taxon>Marasmiineae</taxon>
        <taxon>Mycenaceae</taxon>
        <taxon>Mycena</taxon>
    </lineage>
</organism>
<keyword evidence="3" id="KW-1185">Reference proteome</keyword>
<protein>
    <submittedName>
        <fullName evidence="2">Uncharacterized protein</fullName>
    </submittedName>
</protein>
<sequence length="274" mass="30088">MASCLRPPYLYPAPQTSSASSTTATNSSSSPSAASCALPATAAVAVRPARKGRVDLGMRDRVGVTVGIVVELLALVFVEEEEEGCVVVYEMWLVVVSTRKKLNAKWYCVYSTVPRSLRGRIKKRQHGASSLQQPDPAWSSLRSLDSAFPLSRAELQVVSSPACKSPERLGAEWSASAPTTEATTAINGRYCSFESSPSRSRSHRWTPSFFSVSSLPQLSHSESVRNVKSNFRRPKSSPVHFEVSFEQQPKAGGYRNSLKKNGKAWCRVVRFRNE</sequence>
<evidence type="ECO:0000313" key="3">
    <source>
        <dbReference type="Proteomes" id="UP001215598"/>
    </source>
</evidence>
<dbReference type="AlphaFoldDB" id="A0AAD7N318"/>
<gene>
    <name evidence="2" type="ORF">B0H16DRAFT_1693328</name>
</gene>
<reference evidence="2" key="1">
    <citation type="submission" date="2023-03" db="EMBL/GenBank/DDBJ databases">
        <title>Massive genome expansion in bonnet fungi (Mycena s.s.) driven by repeated elements and novel gene families across ecological guilds.</title>
        <authorList>
            <consortium name="Lawrence Berkeley National Laboratory"/>
            <person name="Harder C.B."/>
            <person name="Miyauchi S."/>
            <person name="Viragh M."/>
            <person name="Kuo A."/>
            <person name="Thoen E."/>
            <person name="Andreopoulos B."/>
            <person name="Lu D."/>
            <person name="Skrede I."/>
            <person name="Drula E."/>
            <person name="Henrissat B."/>
            <person name="Morin E."/>
            <person name="Kohler A."/>
            <person name="Barry K."/>
            <person name="LaButti K."/>
            <person name="Morin E."/>
            <person name="Salamov A."/>
            <person name="Lipzen A."/>
            <person name="Mereny Z."/>
            <person name="Hegedus B."/>
            <person name="Baldrian P."/>
            <person name="Stursova M."/>
            <person name="Weitz H."/>
            <person name="Taylor A."/>
            <person name="Grigoriev I.V."/>
            <person name="Nagy L.G."/>
            <person name="Martin F."/>
            <person name="Kauserud H."/>
        </authorList>
    </citation>
    <scope>NUCLEOTIDE SEQUENCE</scope>
    <source>
        <strain evidence="2">CBHHK182m</strain>
    </source>
</reference>